<protein>
    <submittedName>
        <fullName evidence="2">Uncharacterized protein</fullName>
    </submittedName>
</protein>
<proteinExistence type="predicted"/>
<feature type="compositionally biased region" description="Basic and acidic residues" evidence="1">
    <location>
        <begin position="28"/>
        <end position="39"/>
    </location>
</feature>
<dbReference type="Proteomes" id="UP001431783">
    <property type="component" value="Unassembled WGS sequence"/>
</dbReference>
<organism evidence="2 3">
    <name type="scientific">Henosepilachna vigintioctopunctata</name>
    <dbReference type="NCBI Taxonomy" id="420089"/>
    <lineage>
        <taxon>Eukaryota</taxon>
        <taxon>Metazoa</taxon>
        <taxon>Ecdysozoa</taxon>
        <taxon>Arthropoda</taxon>
        <taxon>Hexapoda</taxon>
        <taxon>Insecta</taxon>
        <taxon>Pterygota</taxon>
        <taxon>Neoptera</taxon>
        <taxon>Endopterygota</taxon>
        <taxon>Coleoptera</taxon>
        <taxon>Polyphaga</taxon>
        <taxon>Cucujiformia</taxon>
        <taxon>Coccinelloidea</taxon>
        <taxon>Coccinellidae</taxon>
        <taxon>Epilachninae</taxon>
        <taxon>Epilachnini</taxon>
        <taxon>Henosepilachna</taxon>
    </lineage>
</organism>
<feature type="region of interest" description="Disordered" evidence="1">
    <location>
        <begin position="28"/>
        <end position="49"/>
    </location>
</feature>
<dbReference type="AlphaFoldDB" id="A0AAW1TGV0"/>
<dbReference type="EMBL" id="JARQZJ010000001">
    <property type="protein sequence ID" value="KAK9869112.1"/>
    <property type="molecule type" value="Genomic_DNA"/>
</dbReference>
<evidence type="ECO:0000313" key="3">
    <source>
        <dbReference type="Proteomes" id="UP001431783"/>
    </source>
</evidence>
<gene>
    <name evidence="2" type="ORF">WA026_002870</name>
</gene>
<feature type="compositionally biased region" description="Polar residues" evidence="1">
    <location>
        <begin position="40"/>
        <end position="49"/>
    </location>
</feature>
<reference evidence="2 3" key="1">
    <citation type="submission" date="2023-03" db="EMBL/GenBank/DDBJ databases">
        <title>Genome insight into feeding habits of ladybird beetles.</title>
        <authorList>
            <person name="Li H.-S."/>
            <person name="Huang Y.-H."/>
            <person name="Pang H."/>
        </authorList>
    </citation>
    <scope>NUCLEOTIDE SEQUENCE [LARGE SCALE GENOMIC DNA]</scope>
    <source>
        <strain evidence="2">SYSU_2023b</strain>
        <tissue evidence="2">Whole body</tissue>
    </source>
</reference>
<name>A0AAW1TGV0_9CUCU</name>
<evidence type="ECO:0000256" key="1">
    <source>
        <dbReference type="SAM" id="MobiDB-lite"/>
    </source>
</evidence>
<accession>A0AAW1TGV0</accession>
<keyword evidence="3" id="KW-1185">Reference proteome</keyword>
<sequence length="111" mass="12804">MLKIPNLLAFGKHCHNCGKWMQRRALRKDENETNSEHMESGTSSGNKMNVKTSILINSGTETNHSKCKEYTKGEFYYSPLSSAERSKPMRLPIYEDINCVSSYCWQSKLYN</sequence>
<comment type="caution">
    <text evidence="2">The sequence shown here is derived from an EMBL/GenBank/DDBJ whole genome shotgun (WGS) entry which is preliminary data.</text>
</comment>
<evidence type="ECO:0000313" key="2">
    <source>
        <dbReference type="EMBL" id="KAK9869112.1"/>
    </source>
</evidence>